<sequence>MEYVAFPYTEPEEDRETYGSMGGIPFHKEMLKTNKKIGHAVLFSQQREGHKKIVRNHRTILEISRRLIKFRLSRKVKRDLLLKKSEQAQTYGMDNLICLEITDGDERRLIAAIYRFFVGINFTFRKKIINGRRYDYRSYDICFLSAMETWGSQGMAAVKLIRNFFVDKLIPIQYSKSYYQIWKLKMSSDGETDDEVTFPIRRLLFHEFPENILPWIDGGYFKDPDRFHKRLQTIEASTIEPTVYFWQTRSRNPSDIVFTWEQGERMNDTAGFCSWSPQEWYQDKRGPHTGPPHHRSFRRSDVRKITEYKYYSVYDRLEECLEYDPKYSQRLDPEAAILDVDTLQDRGFCFCCWRPSRSERYESLYDEEPENLWRTLGSGCLIVYEARESDIHTDEFSLRSKSDNWEAFGRIVRYNARKGKWRKREMRRDSGLTTFIDRGFKSRGKPKGKQRAMLHAGFD</sequence>
<feature type="region of interest" description="Disordered" evidence="1">
    <location>
        <begin position="440"/>
        <end position="459"/>
    </location>
</feature>
<dbReference type="AlphaFoldDB" id="A0AAN8MYE1"/>
<organism evidence="2 3">
    <name type="scientific">Orbilia javanica</name>
    <dbReference type="NCBI Taxonomy" id="47235"/>
    <lineage>
        <taxon>Eukaryota</taxon>
        <taxon>Fungi</taxon>
        <taxon>Dikarya</taxon>
        <taxon>Ascomycota</taxon>
        <taxon>Pezizomycotina</taxon>
        <taxon>Orbiliomycetes</taxon>
        <taxon>Orbiliales</taxon>
        <taxon>Orbiliaceae</taxon>
        <taxon>Orbilia</taxon>
    </lineage>
</organism>
<evidence type="ECO:0000313" key="3">
    <source>
        <dbReference type="Proteomes" id="UP001313282"/>
    </source>
</evidence>
<dbReference type="EMBL" id="JAVHNR010000004">
    <property type="protein sequence ID" value="KAK6345653.1"/>
    <property type="molecule type" value="Genomic_DNA"/>
</dbReference>
<name>A0AAN8MYE1_9PEZI</name>
<reference evidence="2 3" key="1">
    <citation type="submission" date="2019-10" db="EMBL/GenBank/DDBJ databases">
        <authorList>
            <person name="Palmer J.M."/>
        </authorList>
    </citation>
    <scope>NUCLEOTIDE SEQUENCE [LARGE SCALE GENOMIC DNA]</scope>
    <source>
        <strain evidence="2 3">TWF718</strain>
    </source>
</reference>
<comment type="caution">
    <text evidence="2">The sequence shown here is derived from an EMBL/GenBank/DDBJ whole genome shotgun (WGS) entry which is preliminary data.</text>
</comment>
<proteinExistence type="predicted"/>
<protein>
    <submittedName>
        <fullName evidence="2">Uncharacterized protein</fullName>
    </submittedName>
</protein>
<evidence type="ECO:0000256" key="1">
    <source>
        <dbReference type="SAM" id="MobiDB-lite"/>
    </source>
</evidence>
<feature type="compositionally biased region" description="Basic residues" evidence="1">
    <location>
        <begin position="441"/>
        <end position="452"/>
    </location>
</feature>
<accession>A0AAN8MYE1</accession>
<dbReference type="Proteomes" id="UP001313282">
    <property type="component" value="Unassembled WGS sequence"/>
</dbReference>
<evidence type="ECO:0000313" key="2">
    <source>
        <dbReference type="EMBL" id="KAK6345653.1"/>
    </source>
</evidence>
<gene>
    <name evidence="2" type="ORF">TWF718_007563</name>
</gene>
<keyword evidence="3" id="KW-1185">Reference proteome</keyword>